<dbReference type="Proteomes" id="UP000019377">
    <property type="component" value="Unassembled WGS sequence"/>
</dbReference>
<sequence>MPPFAKPETVLKRSEELINVGQHQAALAALNEIFTSRRFKQTPLQALEPIMIRFVDLCVDLKKGRMAKEGLMQYKNVSQNTNAQSIELVIKHFIKLADAKVVEAQSKADAAAGEVDVDDLEESETPESMLLGSVSADQSKDRTDRVLVTPWLKFLWEAYRTALDILRNNARLEVPYQQIANQALKFCLQYERKTEFRRLCEVLRQHLQNVARYSHHAHAINLTDQDTLQRHLDTRFAQLNAAVELELWQEAFRSVEDIHNLLTMAKKAPRPAMMANYYEKLARIFMVSDNNLFHAAAWNRYYALARSIAKSDEEQTRMASYVLISALAVPVISSNAPGTGNLNKTKSDFLQGDQEGRSRTGRLTSLLGLSRTPTRAGLLKEALNRDILKKARPELRELYNILEVEFHPLSICAKIEPILASISQDPEMAKYVKPLHSVVLTRLFQQLSQVYDAVKLSKIMQLVSAFKAPHSYTPAEIEKFCLNACKKGHLNIRIDHVAQAITFQDDVFSTDAHPAASTSSEADNVRLQATPSELVRTQLSRLATCLDTTIKTIDPSILANAEAAKREVFARAVAAAEDEHKAAIARKAILARRKELLEEMATRKEREEAAARTERARAAAEAEQKRIAEETKKREQDRINKELEAVRIEEAKKMAKSLQERGGLKLSEEELANMDTNKLVQMQVEQIEKEKKELAERLRLIHRRMDHLERAYRREEAPLLSADYERQKEEDLKYHKAARITLLQTSKEKHVADLEIKKRLTKILPDYQQLRSIIEEKRRGEFEDRRRKATEQIELEKEKRRQQVREERRRERQEAEEAERRAAEEEEQERVRAEEEERLAEQRRVQDAERAELEAKKRAEIEERMAKLQAQADKQRQREEEAEANRAARVSGGAPGAARQESPAPAVNGGGWRSAGAARAAAAPAAPAAQAESQRPSIFGAARAGGGGGWREREAARKAAGGDAPAPAAAPAPAPQAAPQAAAPPASGAYRPGALRGAAGGGAPGGGWRERQAAKEAAGGGSPAPSAAQAQAPAQPRASDNDGFTEVKKSVYRPPGRQDEEDPWSAIPRPLSSATATSADGMSALTPAQRKQLLLRALGQLLALFVVCLVGLGGTLWLALPVIAPEDKANFKLPRNFDDLKNLNTVLQHYKSEHFGRVLLCWVIVYMFLQAFSIPGSMYMSILAGALFGVPLALPLVCASVATGATICYLISKTLGVVLVALPSWQRRVDEWKDKLAQHEDNMLSYLIVLRMMPLPPHNIVNILSPHLGIGIPVFWLSTFCGIFAVSVIHVTIGEKLDQMTSPDDFNLFSLRNVLLLGGVAIAVLIPVFVKKWNGDSSDQRGEVFLPEGEGEEDAPRLPDSFRRNLVLGPPSLGFAEDDDELPPHRTLDTQNIVGNTTVAGLEAEESFPSWRPDVRTSLEDEEEAERDGDVYGRGGVFSDRMVGNGARQGAEGNGVGKLKRWIGDSTGIKL</sequence>
<accession>V5EZH3</accession>
<evidence type="ECO:0000256" key="8">
    <source>
        <dbReference type="SAM" id="MobiDB-lite"/>
    </source>
</evidence>
<evidence type="ECO:0000256" key="6">
    <source>
        <dbReference type="ARBA" id="ARBA00023054"/>
    </source>
</evidence>
<organism evidence="11 12">
    <name type="scientific">Kalmanozyma brasiliensis (strain GHG001)</name>
    <name type="common">Yeast</name>
    <name type="synonym">Pseudozyma brasiliensis</name>
    <dbReference type="NCBI Taxonomy" id="1365824"/>
    <lineage>
        <taxon>Eukaryota</taxon>
        <taxon>Fungi</taxon>
        <taxon>Dikarya</taxon>
        <taxon>Basidiomycota</taxon>
        <taxon>Ustilaginomycotina</taxon>
        <taxon>Ustilaginomycetes</taxon>
        <taxon>Ustilaginales</taxon>
        <taxon>Ustilaginaceae</taxon>
        <taxon>Kalmanozyma</taxon>
    </lineage>
</organism>
<dbReference type="GO" id="GO:0033290">
    <property type="term" value="C:eukaryotic 48S preinitiation complex"/>
    <property type="evidence" value="ECO:0007669"/>
    <property type="project" value="UniProtKB-UniRule"/>
</dbReference>
<evidence type="ECO:0000256" key="3">
    <source>
        <dbReference type="ARBA" id="ARBA00022540"/>
    </source>
</evidence>
<evidence type="ECO:0000313" key="12">
    <source>
        <dbReference type="Proteomes" id="UP000019377"/>
    </source>
</evidence>
<dbReference type="GO" id="GO:0043614">
    <property type="term" value="C:multi-eIF complex"/>
    <property type="evidence" value="ECO:0007669"/>
    <property type="project" value="TreeGrafter"/>
</dbReference>
<dbReference type="PANTHER" id="PTHR14005">
    <property type="entry name" value="EUKARYOTIC TRANSLATION INITIATION FACTOR 3, THETA SUBUNIT"/>
    <property type="match status" value="1"/>
</dbReference>
<dbReference type="Pfam" id="PF01399">
    <property type="entry name" value="PCI"/>
    <property type="match status" value="1"/>
</dbReference>
<dbReference type="eggNOG" id="KOG3140">
    <property type="taxonomic scope" value="Eukaryota"/>
</dbReference>
<feature type="transmembrane region" description="Helical" evidence="9">
    <location>
        <begin position="1158"/>
        <end position="1180"/>
    </location>
</feature>
<name>V5EZH3_KALBG</name>
<feature type="transmembrane region" description="Helical" evidence="9">
    <location>
        <begin position="1314"/>
        <end position="1330"/>
    </location>
</feature>
<dbReference type="Gene3D" id="1.25.40.860">
    <property type="match status" value="2"/>
</dbReference>
<feature type="region of interest" description="Disordered" evidence="8">
    <location>
        <begin position="864"/>
        <end position="1079"/>
    </location>
</feature>
<keyword evidence="9" id="KW-0472">Membrane</keyword>
<dbReference type="HAMAP" id="MF_03000">
    <property type="entry name" value="eIF3a"/>
    <property type="match status" value="1"/>
</dbReference>
<feature type="transmembrane region" description="Helical" evidence="9">
    <location>
        <begin position="1192"/>
        <end position="1222"/>
    </location>
</feature>
<evidence type="ECO:0000256" key="1">
    <source>
        <dbReference type="ARBA" id="ARBA00004496"/>
    </source>
</evidence>
<dbReference type="GO" id="GO:0002188">
    <property type="term" value="P:translation reinitiation"/>
    <property type="evidence" value="ECO:0007669"/>
    <property type="project" value="TreeGrafter"/>
</dbReference>
<feature type="compositionally biased region" description="Basic and acidic residues" evidence="8">
    <location>
        <begin position="873"/>
        <end position="886"/>
    </location>
</feature>
<dbReference type="STRING" id="1365824.V5EZH3"/>
<keyword evidence="4 7" id="KW-0694">RNA-binding</keyword>
<comment type="similarity">
    <text evidence="7">Belongs to the eIF-3 subunit A family.</text>
</comment>
<dbReference type="InterPro" id="IPR032816">
    <property type="entry name" value="VTT_dom"/>
</dbReference>
<keyword evidence="9" id="KW-0812">Transmembrane</keyword>
<feature type="compositionally biased region" description="Gly residues" evidence="8">
    <location>
        <begin position="998"/>
        <end position="1007"/>
    </location>
</feature>
<dbReference type="GO" id="GO:0003729">
    <property type="term" value="F:mRNA binding"/>
    <property type="evidence" value="ECO:0007669"/>
    <property type="project" value="TreeGrafter"/>
</dbReference>
<feature type="transmembrane region" description="Helical" evidence="9">
    <location>
        <begin position="1101"/>
        <end position="1124"/>
    </location>
</feature>
<evidence type="ECO:0000256" key="5">
    <source>
        <dbReference type="ARBA" id="ARBA00022917"/>
    </source>
</evidence>
<evidence type="ECO:0000256" key="7">
    <source>
        <dbReference type="HAMAP-Rule" id="MF_03000"/>
    </source>
</evidence>
<dbReference type="Gene3D" id="4.10.860.10">
    <property type="entry name" value="UVR domain"/>
    <property type="match status" value="1"/>
</dbReference>
<keyword evidence="12" id="KW-1185">Reference proteome</keyword>
<feature type="compositionally biased region" description="Low complexity" evidence="8">
    <location>
        <begin position="977"/>
        <end position="997"/>
    </location>
</feature>
<feature type="coiled-coil region" evidence="7">
    <location>
        <begin position="587"/>
        <end position="711"/>
    </location>
</feature>
<dbReference type="PANTHER" id="PTHR14005:SF0">
    <property type="entry name" value="EUKARYOTIC TRANSLATION INITIATION FACTOR 3 SUBUNIT A"/>
    <property type="match status" value="1"/>
</dbReference>
<dbReference type="FunFam" id="1.25.40.860:FF:000003">
    <property type="entry name" value="Eukaryotic translation initiation factor 3 subunit A"/>
    <property type="match status" value="1"/>
</dbReference>
<keyword evidence="6 7" id="KW-0175">Coiled coil</keyword>
<keyword evidence="5 7" id="KW-0648">Protein biosynthesis</keyword>
<dbReference type="InterPro" id="IPR054711">
    <property type="entry name" value="eIF3a_PCI_TPR-like"/>
</dbReference>
<evidence type="ECO:0000256" key="4">
    <source>
        <dbReference type="ARBA" id="ARBA00022884"/>
    </source>
</evidence>
<dbReference type="InterPro" id="IPR027512">
    <property type="entry name" value="EIF3A"/>
</dbReference>
<dbReference type="Pfam" id="PF22591">
    <property type="entry name" value="eIF3a_PCI_TPR-like"/>
    <property type="match status" value="1"/>
</dbReference>
<dbReference type="OMA" id="DHMKNVV"/>
<dbReference type="OrthoDB" id="18884at2759"/>
<feature type="transmembrane region" description="Helical" evidence="9">
    <location>
        <begin position="1270"/>
        <end position="1293"/>
    </location>
</feature>
<dbReference type="PROSITE" id="PS50250">
    <property type="entry name" value="PCI"/>
    <property type="match status" value="1"/>
</dbReference>
<keyword evidence="2 7" id="KW-0963">Cytoplasm</keyword>
<dbReference type="SMART" id="SM00088">
    <property type="entry name" value="PINT"/>
    <property type="match status" value="1"/>
</dbReference>
<dbReference type="GO" id="GO:0001732">
    <property type="term" value="P:formation of cytoplasmic translation initiation complex"/>
    <property type="evidence" value="ECO:0007669"/>
    <property type="project" value="UniProtKB-UniRule"/>
</dbReference>
<reference evidence="12" key="1">
    <citation type="journal article" date="2013" name="Genome Announc.">
        <title>Draft genome sequence of Pseudozyma brasiliensis sp. nov. strain GHG001, a high producer of endo-1,4-xylanase isolated from an insect pest of sugarcane.</title>
        <authorList>
            <person name="Oliveira J.V.D.C."/>
            <person name="dos Santos R.A.C."/>
            <person name="Borges T.A."/>
            <person name="Riano-Pachon D.M."/>
            <person name="Goldman G.H."/>
        </authorList>
    </citation>
    <scope>NUCLEOTIDE SEQUENCE [LARGE SCALE GENOMIC DNA]</scope>
    <source>
        <strain evidence="12">GHG001</strain>
    </source>
</reference>
<comment type="function">
    <text evidence="7">RNA-binding component of the eukaryotic translation initiation factor 3 (eIF-3) complex, which is involved in protein synthesis of a specialized repertoire of mRNAs and, together with other initiation factors, stimulates binding of mRNA and methionyl-tRNAi to the 40S ribosome. The eIF-3 complex specifically targets and initiates translation of a subset of mRNAs involved in cell proliferation.</text>
</comment>
<dbReference type="GO" id="GO:0016282">
    <property type="term" value="C:eukaryotic 43S preinitiation complex"/>
    <property type="evidence" value="ECO:0007669"/>
    <property type="project" value="UniProtKB-UniRule"/>
</dbReference>
<feature type="region of interest" description="Disordered" evidence="8">
    <location>
        <begin position="797"/>
        <end position="851"/>
    </location>
</feature>
<evidence type="ECO:0000259" key="10">
    <source>
        <dbReference type="PROSITE" id="PS50250"/>
    </source>
</evidence>
<dbReference type="GeneID" id="27417838"/>
<dbReference type="Pfam" id="PF09335">
    <property type="entry name" value="VTT_dom"/>
    <property type="match status" value="1"/>
</dbReference>
<dbReference type="eggNOG" id="KOG2072">
    <property type="taxonomic scope" value="Eukaryota"/>
</dbReference>
<gene>
    <name evidence="7" type="primary">TIF32</name>
    <name evidence="11" type="ORF">PSEUBRA_SCAF17g04285</name>
</gene>
<feature type="compositionally biased region" description="Low complexity" evidence="8">
    <location>
        <begin position="1023"/>
        <end position="1038"/>
    </location>
</feature>
<comment type="subcellular location">
    <subcellularLocation>
        <location evidence="1 7">Cytoplasm</location>
    </subcellularLocation>
</comment>
<dbReference type="EMBL" id="KI545859">
    <property type="protein sequence ID" value="EST08269.1"/>
    <property type="molecule type" value="Genomic_DNA"/>
</dbReference>
<dbReference type="GO" id="GO:0071541">
    <property type="term" value="C:eukaryotic translation initiation factor 3 complex, eIF3m"/>
    <property type="evidence" value="ECO:0007669"/>
    <property type="project" value="TreeGrafter"/>
</dbReference>
<evidence type="ECO:0000256" key="2">
    <source>
        <dbReference type="ARBA" id="ARBA00022490"/>
    </source>
</evidence>
<keyword evidence="9" id="KW-1133">Transmembrane helix</keyword>
<feature type="domain" description="PCI" evidence="10">
    <location>
        <begin position="331"/>
        <end position="508"/>
    </location>
</feature>
<dbReference type="GO" id="GO:0003743">
    <property type="term" value="F:translation initiation factor activity"/>
    <property type="evidence" value="ECO:0007669"/>
    <property type="project" value="UniProtKB-UniRule"/>
</dbReference>
<feature type="region of interest" description="Disordered" evidence="8">
    <location>
        <begin position="1416"/>
        <end position="1471"/>
    </location>
</feature>
<evidence type="ECO:0000256" key="9">
    <source>
        <dbReference type="SAM" id="Phobius"/>
    </source>
</evidence>
<protein>
    <recommendedName>
        <fullName evidence="7">Eukaryotic translation initiation factor 3 subunit A</fullName>
        <shortName evidence="7">eIF3a</shortName>
    </recommendedName>
    <alternativeName>
        <fullName evidence="7">Eukaryotic translation initiation factor 3 110 kDa subunit homolog</fullName>
        <shortName evidence="7">eIF3 p110</shortName>
    </alternativeName>
    <alternativeName>
        <fullName evidence="7">Translation initiation factor eIF3, p110 subunit homolog</fullName>
    </alternativeName>
</protein>
<dbReference type="InterPro" id="IPR000717">
    <property type="entry name" value="PCI_dom"/>
</dbReference>
<feature type="compositionally biased region" description="Low complexity" evidence="8">
    <location>
        <begin position="914"/>
        <end position="942"/>
    </location>
</feature>
<dbReference type="GO" id="GO:0071540">
    <property type="term" value="C:eukaryotic translation initiation factor 3 complex, eIF3e"/>
    <property type="evidence" value="ECO:0007669"/>
    <property type="project" value="TreeGrafter"/>
</dbReference>
<evidence type="ECO:0000313" key="11">
    <source>
        <dbReference type="EMBL" id="EST08269.1"/>
    </source>
</evidence>
<keyword evidence="3 7" id="KW-0396">Initiation factor</keyword>
<comment type="subunit">
    <text evidence="7">Component of the eukaryotic translation initiation factor 3 (eIF-3) complex.</text>
</comment>
<dbReference type="FunFam" id="4.10.860.10:FF:000001">
    <property type="entry name" value="Eukaryotic translation initiation factor 3 subunit A"/>
    <property type="match status" value="1"/>
</dbReference>
<dbReference type="HOGENOM" id="CLU_002096_4_0_1"/>
<feature type="compositionally biased region" description="Low complexity" evidence="8">
    <location>
        <begin position="958"/>
        <end position="967"/>
    </location>
</feature>
<proteinExistence type="inferred from homology"/>